<sequence>MDSSFSAWCALIEPSLMLPDPAEPDSYHEALGFENATSPLVADYSSWMSYDASYPMSQNGASWYNLQPAGPQPAISATNFGFPEALIGNYPSPGPIQYLPNSLPVHYPQMFNVAPGSSVEMGAHIPQYFPGPSLSPPGNVNMAEPRPLDLHCHWVGCRYLRPFGRKRELNRHIETVHRNPKKYKCPWCAHRSSRPDNMKEHIDRMHPNAHVHKR</sequence>
<feature type="domain" description="C2H2-type" evidence="1">
    <location>
        <begin position="183"/>
        <end position="206"/>
    </location>
</feature>
<organism evidence="2 3">
    <name type="scientific">Aspergillus brasiliensis</name>
    <dbReference type="NCBI Taxonomy" id="319629"/>
    <lineage>
        <taxon>Eukaryota</taxon>
        <taxon>Fungi</taxon>
        <taxon>Dikarya</taxon>
        <taxon>Ascomycota</taxon>
        <taxon>Pezizomycotina</taxon>
        <taxon>Eurotiomycetes</taxon>
        <taxon>Eurotiomycetidae</taxon>
        <taxon>Eurotiales</taxon>
        <taxon>Aspergillaceae</taxon>
        <taxon>Aspergillus</taxon>
        <taxon>Aspergillus subgen. Circumdati</taxon>
    </lineage>
</organism>
<proteinExistence type="predicted"/>
<accession>A0A9W6DT07</accession>
<dbReference type="Gene3D" id="3.30.160.60">
    <property type="entry name" value="Classic Zinc Finger"/>
    <property type="match status" value="2"/>
</dbReference>
<dbReference type="Proteomes" id="UP001143548">
    <property type="component" value="Unassembled WGS sequence"/>
</dbReference>
<dbReference type="InterPro" id="IPR013087">
    <property type="entry name" value="Znf_C2H2_type"/>
</dbReference>
<dbReference type="SMART" id="SM00355">
    <property type="entry name" value="ZnF_C2H2"/>
    <property type="match status" value="2"/>
</dbReference>
<gene>
    <name evidence="2" type="ORF">AbraCBS73388_002491</name>
</gene>
<evidence type="ECO:0000259" key="1">
    <source>
        <dbReference type="SMART" id="SM00355"/>
    </source>
</evidence>
<protein>
    <recommendedName>
        <fullName evidence="1">C2H2-type domain-containing protein</fullName>
    </recommendedName>
</protein>
<dbReference type="EMBL" id="BROQ01000145">
    <property type="protein sequence ID" value="GKZ26406.1"/>
    <property type="molecule type" value="Genomic_DNA"/>
</dbReference>
<reference evidence="2" key="1">
    <citation type="submission" date="2022-07" db="EMBL/GenBank/DDBJ databases">
        <title>Taxonomy of Aspergillus series Nigri: significant species reduction supported by multi-species coalescent approaches.</title>
        <authorList>
            <person name="Bian C."/>
            <person name="Kusuya Y."/>
            <person name="Sklenar F."/>
            <person name="D'hooge E."/>
            <person name="Yaguchi T."/>
            <person name="Takahashi H."/>
            <person name="Hubka V."/>
        </authorList>
    </citation>
    <scope>NUCLEOTIDE SEQUENCE</scope>
    <source>
        <strain evidence="2">CBS 733.88</strain>
    </source>
</reference>
<comment type="caution">
    <text evidence="2">The sequence shown here is derived from an EMBL/GenBank/DDBJ whole genome shotgun (WGS) entry which is preliminary data.</text>
</comment>
<feature type="domain" description="C2H2-type" evidence="1">
    <location>
        <begin position="150"/>
        <end position="177"/>
    </location>
</feature>
<dbReference type="AlphaFoldDB" id="A0A9W6DT07"/>
<evidence type="ECO:0000313" key="2">
    <source>
        <dbReference type="EMBL" id="GKZ26406.1"/>
    </source>
</evidence>
<evidence type="ECO:0000313" key="3">
    <source>
        <dbReference type="Proteomes" id="UP001143548"/>
    </source>
</evidence>
<name>A0A9W6DT07_9EURO</name>